<dbReference type="InterPro" id="IPR002401">
    <property type="entry name" value="Cyt_P450_E_grp-I"/>
</dbReference>
<keyword evidence="11" id="KW-0503">Monooxygenase</keyword>
<dbReference type="GO" id="GO:0020037">
    <property type="term" value="F:heme binding"/>
    <property type="evidence" value="ECO:0007669"/>
    <property type="project" value="InterPro"/>
</dbReference>
<evidence type="ECO:0000256" key="6">
    <source>
        <dbReference type="ARBA" id="ARBA00022989"/>
    </source>
</evidence>
<evidence type="ECO:0000256" key="10">
    <source>
        <dbReference type="PIRSR" id="PIRSR602401-1"/>
    </source>
</evidence>
<feature type="binding site" description="axial binding residue" evidence="10">
    <location>
        <position position="430"/>
    </location>
    <ligand>
        <name>heme</name>
        <dbReference type="ChEBI" id="CHEBI:30413"/>
    </ligand>
    <ligandPart>
        <name>Fe</name>
        <dbReference type="ChEBI" id="CHEBI:18248"/>
    </ligandPart>
</feature>
<evidence type="ECO:0000256" key="2">
    <source>
        <dbReference type="ARBA" id="ARBA00004167"/>
    </source>
</evidence>
<dbReference type="Pfam" id="PF00067">
    <property type="entry name" value="p450"/>
    <property type="match status" value="1"/>
</dbReference>
<keyword evidence="6" id="KW-1133">Transmembrane helix</keyword>
<name>A0AAD8HTL2_9APIA</name>
<dbReference type="InterPro" id="IPR017972">
    <property type="entry name" value="Cyt_P450_CS"/>
</dbReference>
<dbReference type="SUPFAM" id="SSF48264">
    <property type="entry name" value="Cytochrome P450"/>
    <property type="match status" value="1"/>
</dbReference>
<dbReference type="GO" id="GO:0016705">
    <property type="term" value="F:oxidoreductase activity, acting on paired donors, with incorporation or reduction of molecular oxygen"/>
    <property type="evidence" value="ECO:0007669"/>
    <property type="project" value="InterPro"/>
</dbReference>
<dbReference type="FunFam" id="1.10.630.10:FF:000022">
    <property type="entry name" value="Taxadiene 5-alpha hydroxylase"/>
    <property type="match status" value="1"/>
</dbReference>
<protein>
    <submittedName>
        <fullName evidence="12">Beta-amyrin 28-oxidase</fullName>
    </submittedName>
</protein>
<comment type="cofactor">
    <cofactor evidence="1 10">
        <name>heme</name>
        <dbReference type="ChEBI" id="CHEBI:30413"/>
    </cofactor>
</comment>
<dbReference type="InterPro" id="IPR001128">
    <property type="entry name" value="Cyt_P450"/>
</dbReference>
<dbReference type="GO" id="GO:0016020">
    <property type="term" value="C:membrane"/>
    <property type="evidence" value="ECO:0007669"/>
    <property type="project" value="UniProtKB-SubCell"/>
</dbReference>
<dbReference type="PRINTS" id="PR00385">
    <property type="entry name" value="P450"/>
</dbReference>
<evidence type="ECO:0000256" key="5">
    <source>
        <dbReference type="ARBA" id="ARBA00022723"/>
    </source>
</evidence>
<dbReference type="GO" id="GO:0016125">
    <property type="term" value="P:sterol metabolic process"/>
    <property type="evidence" value="ECO:0007669"/>
    <property type="project" value="TreeGrafter"/>
</dbReference>
<organism evidence="12 13">
    <name type="scientific">Heracleum sosnowskyi</name>
    <dbReference type="NCBI Taxonomy" id="360622"/>
    <lineage>
        <taxon>Eukaryota</taxon>
        <taxon>Viridiplantae</taxon>
        <taxon>Streptophyta</taxon>
        <taxon>Embryophyta</taxon>
        <taxon>Tracheophyta</taxon>
        <taxon>Spermatophyta</taxon>
        <taxon>Magnoliopsida</taxon>
        <taxon>eudicotyledons</taxon>
        <taxon>Gunneridae</taxon>
        <taxon>Pentapetalae</taxon>
        <taxon>asterids</taxon>
        <taxon>campanulids</taxon>
        <taxon>Apiales</taxon>
        <taxon>Apiaceae</taxon>
        <taxon>Apioideae</taxon>
        <taxon>apioid superclade</taxon>
        <taxon>Tordylieae</taxon>
        <taxon>Tordyliinae</taxon>
        <taxon>Heracleum</taxon>
    </lineage>
</organism>
<keyword evidence="13" id="KW-1185">Reference proteome</keyword>
<evidence type="ECO:0000256" key="9">
    <source>
        <dbReference type="ARBA" id="ARBA00023136"/>
    </source>
</evidence>
<reference evidence="12" key="2">
    <citation type="submission" date="2023-05" db="EMBL/GenBank/DDBJ databases">
        <authorList>
            <person name="Schelkunov M.I."/>
        </authorList>
    </citation>
    <scope>NUCLEOTIDE SEQUENCE</scope>
    <source>
        <strain evidence="12">Hsosn_3</strain>
        <tissue evidence="12">Leaf</tissue>
    </source>
</reference>
<keyword evidence="8 10" id="KW-0408">Iron</keyword>
<comment type="caution">
    <text evidence="12">The sequence shown here is derived from an EMBL/GenBank/DDBJ whole genome shotgun (WGS) entry which is preliminary data.</text>
</comment>
<dbReference type="PRINTS" id="PR00463">
    <property type="entry name" value="EP450I"/>
</dbReference>
<dbReference type="PROSITE" id="PS00086">
    <property type="entry name" value="CYTOCHROME_P450"/>
    <property type="match status" value="1"/>
</dbReference>
<dbReference type="GO" id="GO:0005506">
    <property type="term" value="F:iron ion binding"/>
    <property type="evidence" value="ECO:0007669"/>
    <property type="project" value="InterPro"/>
</dbReference>
<gene>
    <name evidence="12" type="ORF">POM88_037937</name>
</gene>
<keyword evidence="9" id="KW-0472">Membrane</keyword>
<keyword evidence="10 11" id="KW-0349">Heme</keyword>
<evidence type="ECO:0000256" key="11">
    <source>
        <dbReference type="RuleBase" id="RU000461"/>
    </source>
</evidence>
<dbReference type="Gene3D" id="1.10.630.10">
    <property type="entry name" value="Cytochrome P450"/>
    <property type="match status" value="1"/>
</dbReference>
<evidence type="ECO:0000256" key="3">
    <source>
        <dbReference type="ARBA" id="ARBA00010617"/>
    </source>
</evidence>
<keyword evidence="5 10" id="KW-0479">Metal-binding</keyword>
<evidence type="ECO:0000256" key="8">
    <source>
        <dbReference type="ARBA" id="ARBA00023004"/>
    </source>
</evidence>
<keyword evidence="4" id="KW-0812">Transmembrane</keyword>
<dbReference type="GO" id="GO:0009805">
    <property type="term" value="P:coumarin biosynthetic process"/>
    <property type="evidence" value="ECO:0007669"/>
    <property type="project" value="UniProtKB-ARBA"/>
</dbReference>
<accession>A0AAD8HTL2</accession>
<reference evidence="12" key="1">
    <citation type="submission" date="2023-02" db="EMBL/GenBank/DDBJ databases">
        <title>Genome of toxic invasive species Heracleum sosnowskyi carries increased number of genes despite the absence of recent whole-genome duplications.</title>
        <authorList>
            <person name="Schelkunov M."/>
            <person name="Shtratnikova V."/>
            <person name="Makarenko M."/>
            <person name="Klepikova A."/>
            <person name="Omelchenko D."/>
            <person name="Novikova G."/>
            <person name="Obukhova E."/>
            <person name="Bogdanov V."/>
            <person name="Penin A."/>
            <person name="Logacheva M."/>
        </authorList>
    </citation>
    <scope>NUCLEOTIDE SEQUENCE</scope>
    <source>
        <strain evidence="12">Hsosn_3</strain>
        <tissue evidence="12">Leaf</tissue>
    </source>
</reference>
<comment type="similarity">
    <text evidence="3 11">Belongs to the cytochrome P450 family.</text>
</comment>
<proteinExistence type="inferred from homology"/>
<dbReference type="InterPro" id="IPR036396">
    <property type="entry name" value="Cyt_P450_sf"/>
</dbReference>
<dbReference type="GO" id="GO:0004497">
    <property type="term" value="F:monooxygenase activity"/>
    <property type="evidence" value="ECO:0007669"/>
    <property type="project" value="UniProtKB-KW"/>
</dbReference>
<dbReference type="AlphaFoldDB" id="A0AAD8HTL2"/>
<keyword evidence="7 11" id="KW-0560">Oxidoreductase</keyword>
<evidence type="ECO:0000256" key="1">
    <source>
        <dbReference type="ARBA" id="ARBA00001971"/>
    </source>
</evidence>
<evidence type="ECO:0000313" key="13">
    <source>
        <dbReference type="Proteomes" id="UP001237642"/>
    </source>
</evidence>
<evidence type="ECO:0000256" key="7">
    <source>
        <dbReference type="ARBA" id="ARBA00023002"/>
    </source>
</evidence>
<evidence type="ECO:0000256" key="4">
    <source>
        <dbReference type="ARBA" id="ARBA00022692"/>
    </source>
</evidence>
<comment type="subcellular location">
    <subcellularLocation>
        <location evidence="2">Membrane</location>
        <topology evidence="2">Single-pass membrane protein</topology>
    </subcellularLocation>
</comment>
<sequence length="483" mass="54619">METLVISSLPFLLSLLIIPLSLSIFLILRKPNAEGSNVKVPPGSSGWPLVGESIKFALSGPQEFVKERTKKYSPDVFQTSLLGEKMAVFCGAQGNKFLFTNESKLLTSWWPQSMKKALLFPEFVESSLKEVSALKRSFMHDILKPEALKQYIPVMDLMAREHVDSEWAGNETVKVFPMSKKYTFDLACRLFMSIVDAEHVTRLAKHFTLVTSGMFSVPIDLPGTAYNGAIKGGFLVRKELMKIITERKKEMLENKSEATARDLLSRMLLVTDENGECMSEMEISNNIIGLLVASYETTSTAVTFVLKYLAELPHIYEKVYEEQMEIAKTKEAGELLKWEDVQKMKYSWNVACESLRLAPPGQGAFREAVTDFTFAGFTIPKGWKTFWMVHTTHKNPKYFADPETFDPSRFQGTGPAPYTFVPFGGGPRMCPGKEYARLEILVFMYNVVTRFKLEKLNPQEKIVFHASPVPMEGLPVRLIPHQI</sequence>
<dbReference type="EMBL" id="JAUIZM010000008">
    <property type="protein sequence ID" value="KAK1371845.1"/>
    <property type="molecule type" value="Genomic_DNA"/>
</dbReference>
<dbReference type="PANTHER" id="PTHR24286:SF53">
    <property type="entry name" value="BETA-AMYRIN 28-OXIDASE-LIKE"/>
    <property type="match status" value="1"/>
</dbReference>
<dbReference type="CDD" id="cd11043">
    <property type="entry name" value="CYP90-like"/>
    <property type="match status" value="1"/>
</dbReference>
<dbReference type="PANTHER" id="PTHR24286">
    <property type="entry name" value="CYTOCHROME P450 26"/>
    <property type="match status" value="1"/>
</dbReference>
<dbReference type="Proteomes" id="UP001237642">
    <property type="component" value="Unassembled WGS sequence"/>
</dbReference>
<evidence type="ECO:0000313" key="12">
    <source>
        <dbReference type="EMBL" id="KAK1371845.1"/>
    </source>
</evidence>